<organism evidence="2 3">
    <name type="scientific">Vibrio syngnathi</name>
    <dbReference type="NCBI Taxonomy" id="3034029"/>
    <lineage>
        <taxon>Bacteria</taxon>
        <taxon>Pseudomonadati</taxon>
        <taxon>Pseudomonadota</taxon>
        <taxon>Gammaproteobacteria</taxon>
        <taxon>Vibrionales</taxon>
        <taxon>Vibrionaceae</taxon>
        <taxon>Vibrio</taxon>
    </lineage>
</organism>
<dbReference type="AlphaFoldDB" id="A0AA34TPU9"/>
<dbReference type="Gene3D" id="3.10.129.10">
    <property type="entry name" value="Hotdog Thioesterase"/>
    <property type="match status" value="1"/>
</dbReference>
<dbReference type="KEGG" id="vsy:K08M4_16280"/>
<proteinExistence type="predicted"/>
<dbReference type="GO" id="GO:0016790">
    <property type="term" value="F:thiolester hydrolase activity"/>
    <property type="evidence" value="ECO:0007669"/>
    <property type="project" value="UniProtKB-ARBA"/>
</dbReference>
<dbReference type="InterPro" id="IPR029069">
    <property type="entry name" value="HotDog_dom_sf"/>
</dbReference>
<feature type="domain" description="Thioesterase" evidence="1">
    <location>
        <begin position="80"/>
        <end position="145"/>
    </location>
</feature>
<keyword evidence="3" id="KW-1185">Reference proteome</keyword>
<protein>
    <recommendedName>
        <fullName evidence="1">Thioesterase domain-containing protein</fullName>
    </recommendedName>
</protein>
<dbReference type="Pfam" id="PF03061">
    <property type="entry name" value="4HBT"/>
    <property type="match status" value="1"/>
</dbReference>
<evidence type="ECO:0000313" key="2">
    <source>
        <dbReference type="EMBL" id="ARP38383.1"/>
    </source>
</evidence>
<dbReference type="EMBL" id="CP017916">
    <property type="protein sequence ID" value="ARP38383.1"/>
    <property type="molecule type" value="Genomic_DNA"/>
</dbReference>
<evidence type="ECO:0000259" key="1">
    <source>
        <dbReference type="Pfam" id="PF03061"/>
    </source>
</evidence>
<dbReference type="InterPro" id="IPR006683">
    <property type="entry name" value="Thioestr_dom"/>
</dbReference>
<reference evidence="2 3" key="1">
    <citation type="submission" date="2016-10" db="EMBL/GenBank/DDBJ databases">
        <title>The High Quality Genome of Vibrio splendidus K08M4.</title>
        <authorList>
            <person name="Wendling C."/>
            <person name="Chibani C.M."/>
            <person name="Hertel R."/>
            <person name="Sproer C."/>
            <person name="Bunk B."/>
            <person name="Overmann J."/>
            <person name="Roth O."/>
            <person name="Liesegang H."/>
        </authorList>
    </citation>
    <scope>NUCLEOTIDE SEQUENCE [LARGE SCALE GENOMIC DNA]</scope>
    <source>
        <strain evidence="2 3">K08M4</strain>
    </source>
</reference>
<name>A0AA34TPU9_9VIBR</name>
<sequence>MKVFIPHNHRRCQVCSQGFFSDSPICFEAVGDNENLAKYEALTKHETPVKHETLSKYESIAKYESVAKIVPTDKAEGYDGIMQGGIVTALHDSAMLYCLFHNNINAMTVSLTSRFHYPIAIGQELEIRAQWVKSRRNLYFLESQIMQCGKLCSSAKSQFMSAPPRVGLN</sequence>
<evidence type="ECO:0000313" key="3">
    <source>
        <dbReference type="Proteomes" id="UP000194136"/>
    </source>
</evidence>
<dbReference type="Proteomes" id="UP000194136">
    <property type="component" value="Chromosome 1"/>
</dbReference>
<dbReference type="CDD" id="cd03443">
    <property type="entry name" value="PaaI_thioesterase"/>
    <property type="match status" value="1"/>
</dbReference>
<gene>
    <name evidence="2" type="ORF">K08M4_16280</name>
</gene>
<accession>A0AA34TPU9</accession>
<dbReference type="SUPFAM" id="SSF54637">
    <property type="entry name" value="Thioesterase/thiol ester dehydrase-isomerase"/>
    <property type="match status" value="1"/>
</dbReference>
<dbReference type="RefSeq" id="WP_086049514.1">
    <property type="nucleotide sequence ID" value="NZ_CP017916.1"/>
</dbReference>